<evidence type="ECO:0000313" key="2">
    <source>
        <dbReference type="Proteomes" id="UP000789396"/>
    </source>
</evidence>
<keyword evidence="2" id="KW-1185">Reference proteome</keyword>
<feature type="non-terminal residue" evidence="1">
    <location>
        <position position="1"/>
    </location>
</feature>
<accession>A0A9N9JXE4</accession>
<organism evidence="1 2">
    <name type="scientific">Racocetra fulgida</name>
    <dbReference type="NCBI Taxonomy" id="60492"/>
    <lineage>
        <taxon>Eukaryota</taxon>
        <taxon>Fungi</taxon>
        <taxon>Fungi incertae sedis</taxon>
        <taxon>Mucoromycota</taxon>
        <taxon>Glomeromycotina</taxon>
        <taxon>Glomeromycetes</taxon>
        <taxon>Diversisporales</taxon>
        <taxon>Gigasporaceae</taxon>
        <taxon>Racocetra</taxon>
    </lineage>
</organism>
<name>A0A9N9JXE4_9GLOM</name>
<comment type="caution">
    <text evidence="1">The sequence shown here is derived from an EMBL/GenBank/DDBJ whole genome shotgun (WGS) entry which is preliminary data.</text>
</comment>
<dbReference type="EMBL" id="CAJVPZ010073209">
    <property type="protein sequence ID" value="CAG8802091.1"/>
    <property type="molecule type" value="Genomic_DNA"/>
</dbReference>
<proteinExistence type="predicted"/>
<gene>
    <name evidence="1" type="ORF">RFULGI_LOCUS17845</name>
</gene>
<feature type="non-terminal residue" evidence="1">
    <location>
        <position position="57"/>
    </location>
</feature>
<dbReference type="AlphaFoldDB" id="A0A9N9JXE4"/>
<dbReference type="Proteomes" id="UP000789396">
    <property type="component" value="Unassembled WGS sequence"/>
</dbReference>
<evidence type="ECO:0000313" key="1">
    <source>
        <dbReference type="EMBL" id="CAG8802091.1"/>
    </source>
</evidence>
<protein>
    <submittedName>
        <fullName evidence="1">11926_t:CDS:1</fullName>
    </submittedName>
</protein>
<sequence length="57" mass="6394">ARKVSKKAESTKKQCTAPNPIIVNVENGKTCLYNICECEYITDKAAAPRIPSRNLKW</sequence>
<reference evidence="1" key="1">
    <citation type="submission" date="2021-06" db="EMBL/GenBank/DDBJ databases">
        <authorList>
            <person name="Kallberg Y."/>
            <person name="Tangrot J."/>
            <person name="Rosling A."/>
        </authorList>
    </citation>
    <scope>NUCLEOTIDE SEQUENCE</scope>
    <source>
        <strain evidence="1">IN212</strain>
    </source>
</reference>